<reference evidence="1 2" key="1">
    <citation type="submission" date="2019-04" db="EMBL/GenBank/DDBJ databases">
        <authorList>
            <person name="Hwang J.C."/>
        </authorList>
    </citation>
    <scope>NUCLEOTIDE SEQUENCE [LARGE SCALE GENOMIC DNA]</scope>
    <source>
        <strain evidence="1 2">IMCC35001</strain>
    </source>
</reference>
<dbReference type="OrthoDB" id="9783269at2"/>
<dbReference type="InterPro" id="IPR050275">
    <property type="entry name" value="PGM_Phosphatase"/>
</dbReference>
<protein>
    <submittedName>
        <fullName evidence="1">Histidine phosphatase family protein</fullName>
    </submittedName>
</protein>
<dbReference type="SMART" id="SM00855">
    <property type="entry name" value="PGAM"/>
    <property type="match status" value="1"/>
</dbReference>
<comment type="caution">
    <text evidence="1">The sequence shown here is derived from an EMBL/GenBank/DDBJ whole genome shotgun (WGS) entry which is preliminary data.</text>
</comment>
<accession>A0A4U1BGY1</accession>
<dbReference type="RefSeq" id="WP_136851510.1">
    <property type="nucleotide sequence ID" value="NZ_SWCI01000002.1"/>
</dbReference>
<evidence type="ECO:0000313" key="2">
    <source>
        <dbReference type="Proteomes" id="UP000305674"/>
    </source>
</evidence>
<organism evidence="1 2">
    <name type="scientific">Ferrimonas sediminicola</name>
    <dbReference type="NCBI Taxonomy" id="2569538"/>
    <lineage>
        <taxon>Bacteria</taxon>
        <taxon>Pseudomonadati</taxon>
        <taxon>Pseudomonadota</taxon>
        <taxon>Gammaproteobacteria</taxon>
        <taxon>Alteromonadales</taxon>
        <taxon>Ferrimonadaceae</taxon>
        <taxon>Ferrimonas</taxon>
    </lineage>
</organism>
<dbReference type="PANTHER" id="PTHR48100">
    <property type="entry name" value="BROAD-SPECIFICITY PHOSPHATASE YOR283W-RELATED"/>
    <property type="match status" value="1"/>
</dbReference>
<dbReference type="Proteomes" id="UP000305674">
    <property type="component" value="Unassembled WGS sequence"/>
</dbReference>
<dbReference type="Gene3D" id="3.40.50.1240">
    <property type="entry name" value="Phosphoglycerate mutase-like"/>
    <property type="match status" value="1"/>
</dbReference>
<dbReference type="GO" id="GO:0005737">
    <property type="term" value="C:cytoplasm"/>
    <property type="evidence" value="ECO:0007669"/>
    <property type="project" value="TreeGrafter"/>
</dbReference>
<dbReference type="InterPro" id="IPR013078">
    <property type="entry name" value="His_Pase_superF_clade-1"/>
</dbReference>
<dbReference type="AlphaFoldDB" id="A0A4U1BGY1"/>
<keyword evidence="2" id="KW-1185">Reference proteome</keyword>
<proteinExistence type="predicted"/>
<dbReference type="CDD" id="cd07067">
    <property type="entry name" value="HP_PGM_like"/>
    <property type="match status" value="1"/>
</dbReference>
<dbReference type="PANTHER" id="PTHR48100:SF1">
    <property type="entry name" value="HISTIDINE PHOSPHATASE FAMILY PROTEIN-RELATED"/>
    <property type="match status" value="1"/>
</dbReference>
<evidence type="ECO:0000313" key="1">
    <source>
        <dbReference type="EMBL" id="TKB50277.1"/>
    </source>
</evidence>
<sequence>MKTLLTLVRHGRPDRADRLLGRTDPGLTPQGWQQMQVSCDGLEVDGIISSPLSRCAEFAHHLSRQRRLPLTIEPGIQELDFGQWDGVDFETLWQSTDGAFELYWQTPWQQTPPQGESTQALHQRVEQTLLRCAREHPGRHLLLLTHAGVMRVVLAWLLEGSRNGNAHLSRVTLGHGARLSLSLYQDEQGQIWPQLLELFNPEEGR</sequence>
<dbReference type="Pfam" id="PF00300">
    <property type="entry name" value="His_Phos_1"/>
    <property type="match status" value="1"/>
</dbReference>
<dbReference type="GO" id="GO:0016791">
    <property type="term" value="F:phosphatase activity"/>
    <property type="evidence" value="ECO:0007669"/>
    <property type="project" value="TreeGrafter"/>
</dbReference>
<dbReference type="SUPFAM" id="SSF53254">
    <property type="entry name" value="Phosphoglycerate mutase-like"/>
    <property type="match status" value="1"/>
</dbReference>
<name>A0A4U1BGY1_9GAMM</name>
<dbReference type="InterPro" id="IPR029033">
    <property type="entry name" value="His_PPase_superfam"/>
</dbReference>
<gene>
    <name evidence="1" type="ORF">FCL40_03695</name>
</gene>
<dbReference type="EMBL" id="SWCI01000002">
    <property type="protein sequence ID" value="TKB50277.1"/>
    <property type="molecule type" value="Genomic_DNA"/>
</dbReference>